<reference evidence="1 2" key="1">
    <citation type="submission" date="2021-11" db="EMBL/GenBank/DDBJ databases">
        <title>Draft genome sequence of Actinomycetospora sp. SF1 isolated from the rhizosphere soil.</title>
        <authorList>
            <person name="Duangmal K."/>
            <person name="Chantavorakit T."/>
        </authorList>
    </citation>
    <scope>NUCLEOTIDE SEQUENCE [LARGE SCALE GENOMIC DNA]</scope>
    <source>
        <strain evidence="1 2">TBRC 5722</strain>
    </source>
</reference>
<dbReference type="EMBL" id="JAJNDB010000001">
    <property type="protein sequence ID" value="MCD2193794.1"/>
    <property type="molecule type" value="Genomic_DNA"/>
</dbReference>
<gene>
    <name evidence="1" type="ORF">LQ327_10445</name>
</gene>
<evidence type="ECO:0008006" key="3">
    <source>
        <dbReference type="Google" id="ProtNLM"/>
    </source>
</evidence>
<comment type="caution">
    <text evidence="1">The sequence shown here is derived from an EMBL/GenBank/DDBJ whole genome shotgun (WGS) entry which is preliminary data.</text>
</comment>
<evidence type="ECO:0000313" key="1">
    <source>
        <dbReference type="EMBL" id="MCD2193794.1"/>
    </source>
</evidence>
<organism evidence="1 2">
    <name type="scientific">Actinomycetospora endophytica</name>
    <dbReference type="NCBI Taxonomy" id="2291215"/>
    <lineage>
        <taxon>Bacteria</taxon>
        <taxon>Bacillati</taxon>
        <taxon>Actinomycetota</taxon>
        <taxon>Actinomycetes</taxon>
        <taxon>Pseudonocardiales</taxon>
        <taxon>Pseudonocardiaceae</taxon>
        <taxon>Actinomycetospora</taxon>
    </lineage>
</organism>
<name>A0ABS8P9V1_9PSEU</name>
<sequence length="58" mass="6540">MPLPDDEARGQVPDAFFRFFRGGEYDDSGTTPVVETLLGRPPRTFRDWAAAHLGAFER</sequence>
<accession>A0ABS8P9V1</accession>
<proteinExistence type="predicted"/>
<keyword evidence="2" id="KW-1185">Reference proteome</keyword>
<protein>
    <recommendedName>
        <fullName evidence="3">NmrA-like family protein</fullName>
    </recommendedName>
</protein>
<dbReference type="Proteomes" id="UP001199469">
    <property type="component" value="Unassembled WGS sequence"/>
</dbReference>
<dbReference type="RefSeq" id="WP_230733223.1">
    <property type="nucleotide sequence ID" value="NZ_JAJNDB010000001.1"/>
</dbReference>
<evidence type="ECO:0000313" key="2">
    <source>
        <dbReference type="Proteomes" id="UP001199469"/>
    </source>
</evidence>